<name>A0A1Q9LHC6_9PSEU</name>
<feature type="transmembrane region" description="Helical" evidence="1">
    <location>
        <begin position="206"/>
        <end position="229"/>
    </location>
</feature>
<protein>
    <submittedName>
        <fullName evidence="2">Uncharacterized protein</fullName>
    </submittedName>
</protein>
<keyword evidence="1" id="KW-0472">Membrane</keyword>
<evidence type="ECO:0000256" key="1">
    <source>
        <dbReference type="SAM" id="Phobius"/>
    </source>
</evidence>
<evidence type="ECO:0000313" key="2">
    <source>
        <dbReference type="EMBL" id="OLR91349.1"/>
    </source>
</evidence>
<gene>
    <name evidence="2" type="ORF">BJP25_27195</name>
</gene>
<comment type="caution">
    <text evidence="2">The sequence shown here is derived from an EMBL/GenBank/DDBJ whole genome shotgun (WGS) entry which is preliminary data.</text>
</comment>
<dbReference type="RefSeq" id="WP_075977006.1">
    <property type="nucleotide sequence ID" value="NZ_MKQR01000025.1"/>
</dbReference>
<sequence>MRARVPLRWWVRPRRAGAVEFLVRSGGAGGPAEQVRFEGALRGLGWRGRRVCAWVGGTLRAVRAVELHCADALAAEARVRGRGEWTGTAAQAQGELRATRAAIEEERGRGIGLHDQVRGPWGTLVSYLLLLVDAVALLVVFGLLLNLDWADPAPAAAVTAVAFAVFGAVVQAELAVEVGRRVWRWRVDSAYPDREHDPAADFPPRALVLGVLCLLLVLVSAAAAASVFLRLRYEGELVDQVGVASVVGAVLAGCAVAAPWVLVLRHAFDGSPLTRRARLLGGVVRRADREWARALRRADRAVGRARARDARAVRVRERVGLAARARLRRERRVVLLARACAGGPPLEELSTPGCAVLDTALAQSAEAVLAARALRASLTGRAAPVVPGGELVRPDW</sequence>
<dbReference type="Proteomes" id="UP000186040">
    <property type="component" value="Unassembled WGS sequence"/>
</dbReference>
<keyword evidence="1" id="KW-1133">Transmembrane helix</keyword>
<organism evidence="2 3">
    <name type="scientific">Actinokineospora bangkokensis</name>
    <dbReference type="NCBI Taxonomy" id="1193682"/>
    <lineage>
        <taxon>Bacteria</taxon>
        <taxon>Bacillati</taxon>
        <taxon>Actinomycetota</taxon>
        <taxon>Actinomycetes</taxon>
        <taxon>Pseudonocardiales</taxon>
        <taxon>Pseudonocardiaceae</taxon>
        <taxon>Actinokineospora</taxon>
    </lineage>
</organism>
<keyword evidence="3" id="KW-1185">Reference proteome</keyword>
<proteinExistence type="predicted"/>
<accession>A0A1Q9LHC6</accession>
<feature type="transmembrane region" description="Helical" evidence="1">
    <location>
        <begin position="124"/>
        <end position="147"/>
    </location>
</feature>
<reference evidence="2 3" key="1">
    <citation type="submission" date="2016-10" db="EMBL/GenBank/DDBJ databases">
        <title>The Draft Genome Sequence of Actinokineospora bangkokensis 44EHWT reveals the biosynthetic pathway of antifungal compounds Thailandins with unusual extender unit butylmalonyl-CoA.</title>
        <authorList>
            <person name="Greule A."/>
            <person name="Intra B."/>
            <person name="Flemming S."/>
            <person name="Rommel M.G."/>
            <person name="Panbangred W."/>
            <person name="Bechthold A."/>
        </authorList>
    </citation>
    <scope>NUCLEOTIDE SEQUENCE [LARGE SCALE GENOMIC DNA]</scope>
    <source>
        <strain evidence="2 3">44EHW</strain>
    </source>
</reference>
<dbReference type="EMBL" id="MKQR01000025">
    <property type="protein sequence ID" value="OLR91349.1"/>
    <property type="molecule type" value="Genomic_DNA"/>
</dbReference>
<keyword evidence="1" id="KW-0812">Transmembrane</keyword>
<dbReference type="AlphaFoldDB" id="A0A1Q9LHC6"/>
<feature type="transmembrane region" description="Helical" evidence="1">
    <location>
        <begin position="241"/>
        <end position="268"/>
    </location>
</feature>
<evidence type="ECO:0000313" key="3">
    <source>
        <dbReference type="Proteomes" id="UP000186040"/>
    </source>
</evidence>
<dbReference type="STRING" id="1193682.BJP25_27195"/>